<feature type="compositionally biased region" description="Basic and acidic residues" evidence="1">
    <location>
        <begin position="67"/>
        <end position="98"/>
    </location>
</feature>
<feature type="region of interest" description="Disordered" evidence="1">
    <location>
        <begin position="205"/>
        <end position="227"/>
    </location>
</feature>
<feature type="compositionally biased region" description="Acidic residues" evidence="1">
    <location>
        <begin position="444"/>
        <end position="462"/>
    </location>
</feature>
<dbReference type="VEuPathDB" id="TriTrypDB:TEOVI_000724700"/>
<sequence length="479" mass="55311">MSKTETAPEAAPAPTERRPQPRWMTAPGAPPRPDVMEHRTKMKALSQEKGALIAQIKELRASLGPKSEPDKERDEIRQRLKELDDKRKAEQEMRSKKSEEIIEVRKKHDEYVKKLRSLTDDLGGFKSVEEFDEAIEYMTKKMETSGGGLAAEKRIMRQIGQLEDAKRYLQELQPVSEAIAEAKHCEATLQREIQEINERIRGLNEEYKGQRSTKMEKDDKMRSTGANRQEVFKKCDEISAKITSITKEMNALSEDFQKAMEVWKSWCDEARAKHMAKMEEVRKERHRRFLERKNAPKLAEKRERALRRMNPYEVEIAACDTLLQYLRDQKIMVQRENEERARREAAANFDPAEFAPEGAVVLNDGMSHQNGGDSKKQKQQANKAKRDSAPKPRVIKHSEEKLELFKLVDEQPPRFLEDIGGIMENIRAKLKEYSSHIKTGEPELSSDDEEDEEKKEQEGEEEAVAKEDETNEGEGEDFA</sequence>
<evidence type="ECO:0000313" key="3">
    <source>
        <dbReference type="Proteomes" id="UP000195570"/>
    </source>
</evidence>
<gene>
    <name evidence="2" type="ORF">TEOVI_000724700</name>
</gene>
<dbReference type="PANTHER" id="PTHR31027">
    <property type="entry name" value="NUCLEAR SEGREGATION PROTEIN BFR1"/>
    <property type="match status" value="1"/>
</dbReference>
<dbReference type="GeneID" id="92381181"/>
<dbReference type="PANTHER" id="PTHR31027:SF2">
    <property type="entry name" value="LEBERCILIN DOMAIN-CONTAINING PROTEIN"/>
    <property type="match status" value="1"/>
</dbReference>
<reference evidence="2" key="1">
    <citation type="submission" date="2016-09" db="EMBL/GenBank/DDBJ databases">
        <authorList>
            <person name="Hebert L."/>
            <person name="Moumen B."/>
        </authorList>
    </citation>
    <scope>NUCLEOTIDE SEQUENCE [LARGE SCALE GENOMIC DNA]</scope>
    <source>
        <strain evidence="2">OVI</strain>
    </source>
</reference>
<dbReference type="GO" id="GO:0008298">
    <property type="term" value="P:intracellular mRNA localization"/>
    <property type="evidence" value="ECO:0007669"/>
    <property type="project" value="TreeGrafter"/>
</dbReference>
<dbReference type="RefSeq" id="XP_067078351.1">
    <property type="nucleotide sequence ID" value="XM_067222250.1"/>
</dbReference>
<feature type="region of interest" description="Disordered" evidence="1">
    <location>
        <begin position="1"/>
        <end position="35"/>
    </location>
</feature>
<feature type="region of interest" description="Disordered" evidence="1">
    <location>
        <begin position="363"/>
        <end position="409"/>
    </location>
</feature>
<dbReference type="GO" id="GO:1990904">
    <property type="term" value="C:ribonucleoprotein complex"/>
    <property type="evidence" value="ECO:0007669"/>
    <property type="project" value="TreeGrafter"/>
</dbReference>
<feature type="compositionally biased region" description="Basic and acidic residues" evidence="1">
    <location>
        <begin position="384"/>
        <end position="409"/>
    </location>
</feature>
<dbReference type="GO" id="GO:0005783">
    <property type="term" value="C:endoplasmic reticulum"/>
    <property type="evidence" value="ECO:0007669"/>
    <property type="project" value="TreeGrafter"/>
</dbReference>
<keyword evidence="3" id="KW-1185">Reference proteome</keyword>
<dbReference type="Proteomes" id="UP000195570">
    <property type="component" value="Unassembled WGS sequence"/>
</dbReference>
<feature type="region of interest" description="Disordered" evidence="1">
    <location>
        <begin position="434"/>
        <end position="479"/>
    </location>
</feature>
<feature type="compositionally biased region" description="Basic and acidic residues" evidence="1">
    <location>
        <begin position="205"/>
        <end position="222"/>
    </location>
</feature>
<feature type="region of interest" description="Disordered" evidence="1">
    <location>
        <begin position="59"/>
        <end position="98"/>
    </location>
</feature>
<evidence type="ECO:0000256" key="1">
    <source>
        <dbReference type="SAM" id="MobiDB-lite"/>
    </source>
</evidence>
<dbReference type="AlphaFoldDB" id="A0A1G4I5D7"/>
<proteinExistence type="predicted"/>
<protein>
    <submittedName>
        <fullName evidence="2">Nuclear segregation protein, putative</fullName>
    </submittedName>
</protein>
<dbReference type="EMBL" id="CZPT02000656">
    <property type="protein sequence ID" value="SCU66981.1"/>
    <property type="molecule type" value="Genomic_DNA"/>
</dbReference>
<accession>A0A1G4I5D7</accession>
<dbReference type="GO" id="GO:0003729">
    <property type="term" value="F:mRNA binding"/>
    <property type="evidence" value="ECO:0007669"/>
    <property type="project" value="TreeGrafter"/>
</dbReference>
<organism evidence="2 3">
    <name type="scientific">Trypanosoma equiperdum</name>
    <dbReference type="NCBI Taxonomy" id="5694"/>
    <lineage>
        <taxon>Eukaryota</taxon>
        <taxon>Discoba</taxon>
        <taxon>Euglenozoa</taxon>
        <taxon>Kinetoplastea</taxon>
        <taxon>Metakinetoplastina</taxon>
        <taxon>Trypanosomatida</taxon>
        <taxon>Trypanosomatidae</taxon>
        <taxon>Trypanosoma</taxon>
    </lineage>
</organism>
<dbReference type="InterPro" id="IPR039604">
    <property type="entry name" value="Bfr1"/>
</dbReference>
<feature type="compositionally biased region" description="Acidic residues" evidence="1">
    <location>
        <begin position="469"/>
        <end position="479"/>
    </location>
</feature>
<evidence type="ECO:0000313" key="2">
    <source>
        <dbReference type="EMBL" id="SCU66981.1"/>
    </source>
</evidence>
<name>A0A1G4I5D7_TRYEQ</name>
<comment type="caution">
    <text evidence="2">The sequence shown here is derived from an EMBL/GenBank/DDBJ whole genome shotgun (WGS) entry which is preliminary data.</text>
</comment>
<dbReference type="GO" id="GO:0042175">
    <property type="term" value="C:nuclear outer membrane-endoplasmic reticulum membrane network"/>
    <property type="evidence" value="ECO:0007669"/>
    <property type="project" value="TreeGrafter"/>
</dbReference>
<feature type="compositionally biased region" description="Low complexity" evidence="1">
    <location>
        <begin position="1"/>
        <end position="14"/>
    </location>
</feature>